<evidence type="ECO:0008006" key="3">
    <source>
        <dbReference type="Google" id="ProtNLM"/>
    </source>
</evidence>
<protein>
    <recommendedName>
        <fullName evidence="3">DUF4015 domain-containing protein</fullName>
    </recommendedName>
</protein>
<dbReference type="PANTHER" id="PTHR43405:SF1">
    <property type="entry name" value="GLYCOSYL HYDROLASE DIGH"/>
    <property type="match status" value="1"/>
</dbReference>
<dbReference type="Pfam" id="PF09373">
    <property type="entry name" value="PMBR"/>
    <property type="match status" value="3"/>
</dbReference>
<comment type="caution">
    <text evidence="1">The sequence shown here is derived from an EMBL/GenBank/DDBJ whole genome shotgun (WGS) entry which is preliminary data.</text>
</comment>
<proteinExistence type="predicted"/>
<dbReference type="Proteomes" id="UP000249782">
    <property type="component" value="Unassembled WGS sequence"/>
</dbReference>
<dbReference type="RefSeq" id="WP_281267931.1">
    <property type="nucleotide sequence ID" value="NZ_QLOE01000012.1"/>
</dbReference>
<evidence type="ECO:0000313" key="2">
    <source>
        <dbReference type="Proteomes" id="UP000249782"/>
    </source>
</evidence>
<keyword evidence="2" id="KW-1185">Reference proteome</keyword>
<gene>
    <name evidence="1" type="ORF">DPC56_07710</name>
</gene>
<organism evidence="1 2">
    <name type="scientific">Methanothermobacter tenebrarum</name>
    <dbReference type="NCBI Taxonomy" id="680118"/>
    <lineage>
        <taxon>Archaea</taxon>
        <taxon>Methanobacteriati</taxon>
        <taxon>Methanobacteriota</taxon>
        <taxon>Methanomada group</taxon>
        <taxon>Methanobacteria</taxon>
        <taxon>Methanobacteriales</taxon>
        <taxon>Methanobacteriaceae</taxon>
        <taxon>Methanothermobacter</taxon>
    </lineage>
</organism>
<evidence type="ECO:0000313" key="1">
    <source>
        <dbReference type="EMBL" id="RAO78546.1"/>
    </source>
</evidence>
<sequence length="455" mass="51047">IGKINYQSLIYAYSRIINFYNTNGRLPSSVTIKNVKISTIPSTSTPQLSYNEISSIARAITSYVSQNCGIPSKIVVNNRNITSDDYLYAAVTTTINLNINQKISVPINNYKSPTDPLKTTAIGTLTKTEYLQMAQSIKKFMETNKRSPDYVSTSIGKVNYQSLIYAYSRIINFYNTNGRLPNYVTVINIKNNEGPIAHGAIWVHAYTMDKVNFAALKNKGITDIFLEQQAFTKMEYRTALLNFLKGASDAGIRVSAWVICLRENGDWVDPTNESHIEKLINRVQELLSFQGVGGIHLDYIRYPGTAYKFPNATDIITGVVQRIYETVKSVNPAILVSAALMPEETSNAYLYGQDYGRLAPYLDVLIPMAYKGNYYETTAWIEEVTEYVKNRCGGKEVWTGLQTYRSDSDPTPIPKAELESDIMAAFNGGATGYVLFRYGLIDSSFWDGNPYYLPN</sequence>
<accession>A0A328PFY7</accession>
<reference evidence="1 2" key="1">
    <citation type="submission" date="2018-06" db="EMBL/GenBank/DDBJ databases">
        <title>Draft genome sequence of hyperthermophilic methanogen Methanothermobacter tenebrarum sp. MCM-B 1447.</title>
        <authorList>
            <person name="Pore S.D."/>
            <person name="Dagar S."/>
            <person name="Dhakephalkar P.K."/>
        </authorList>
    </citation>
    <scope>NUCLEOTIDE SEQUENCE [LARGE SCALE GENOMIC DNA]</scope>
    <source>
        <strain evidence="1 2">MCM B 1447</strain>
    </source>
</reference>
<dbReference type="AlphaFoldDB" id="A0A328PFY7"/>
<dbReference type="InterPro" id="IPR018975">
    <property type="entry name" value="Pseudomurein-binding_repeat"/>
</dbReference>
<name>A0A328PFY7_9EURY</name>
<dbReference type="PANTHER" id="PTHR43405">
    <property type="entry name" value="GLYCOSYL HYDROLASE DIGH"/>
    <property type="match status" value="1"/>
</dbReference>
<dbReference type="InterPro" id="IPR052177">
    <property type="entry name" value="Divisome_Glycosyl_Hydrolase"/>
</dbReference>
<dbReference type="Gene3D" id="3.20.20.80">
    <property type="entry name" value="Glycosidases"/>
    <property type="match status" value="1"/>
</dbReference>
<feature type="non-terminal residue" evidence="1">
    <location>
        <position position="1"/>
    </location>
</feature>
<dbReference type="InterPro" id="IPR017853">
    <property type="entry name" value="GH"/>
</dbReference>
<dbReference type="EMBL" id="QLOE01000012">
    <property type="protein sequence ID" value="RAO78546.1"/>
    <property type="molecule type" value="Genomic_DNA"/>
</dbReference>
<dbReference type="SUPFAM" id="SSF51445">
    <property type="entry name" value="(Trans)glycosidases"/>
    <property type="match status" value="1"/>
</dbReference>